<dbReference type="PANTHER" id="PTHR31332">
    <property type="entry name" value="7-HYDROXYMETHYL CHLOROPHYLL A REDUCTASE, CHLOROPLASTIC"/>
    <property type="match status" value="1"/>
</dbReference>
<dbReference type="RefSeq" id="WP_048080261.1">
    <property type="nucleotide sequence ID" value="NZ_JAPVER010000018.1"/>
</dbReference>
<dbReference type="Pfam" id="PF04432">
    <property type="entry name" value="FrhB_FdhB_C"/>
    <property type="match status" value="1"/>
</dbReference>
<dbReference type="Proteomes" id="UP001068021">
    <property type="component" value="Unassembled WGS sequence"/>
</dbReference>
<evidence type="ECO:0000259" key="3">
    <source>
        <dbReference type="PROSITE" id="PS51379"/>
    </source>
</evidence>
<keyword evidence="1" id="KW-0408">Iron</keyword>
<dbReference type="Gene3D" id="3.30.70.20">
    <property type="match status" value="1"/>
</dbReference>
<dbReference type="GO" id="GO:0051536">
    <property type="term" value="F:iron-sulfur cluster binding"/>
    <property type="evidence" value="ECO:0007669"/>
    <property type="project" value="UniProtKB-KW"/>
</dbReference>
<evidence type="ECO:0000313" key="4">
    <source>
        <dbReference type="EMBL" id="MCZ3364955.1"/>
    </source>
</evidence>
<comment type="caution">
    <text evidence="5">The sequence shown here is derived from an EMBL/GenBank/DDBJ whole genome shotgun (WGS) entry which is preliminary data.</text>
</comment>
<evidence type="ECO:0000313" key="5">
    <source>
        <dbReference type="EMBL" id="MCZ3372710.1"/>
    </source>
</evidence>
<dbReference type="InterPro" id="IPR017896">
    <property type="entry name" value="4Fe4S_Fe-S-bd"/>
</dbReference>
<gene>
    <name evidence="5" type="ORF">O3H35_08690</name>
    <name evidence="4" type="ORF">O3H54_03570</name>
</gene>
<dbReference type="Pfam" id="PF04422">
    <property type="entry name" value="FrhB_FdhB_N"/>
    <property type="match status" value="1"/>
</dbReference>
<name>A0A9E5A3B3_9EURY</name>
<dbReference type="EMBL" id="JAPVER010000018">
    <property type="protein sequence ID" value="MCZ3364955.1"/>
    <property type="molecule type" value="Genomic_DNA"/>
</dbReference>
<dbReference type="PROSITE" id="PS51379">
    <property type="entry name" value="4FE4S_FER_2"/>
    <property type="match status" value="1"/>
</dbReference>
<dbReference type="InterPro" id="IPR007525">
    <property type="entry name" value="FrhB_FdhB_C"/>
</dbReference>
<evidence type="ECO:0000313" key="6">
    <source>
        <dbReference type="Proteomes" id="UP001068021"/>
    </source>
</evidence>
<dbReference type="GO" id="GO:0052592">
    <property type="term" value="F:oxidoreductase activity, acting on CH or CH2 groups, with an iron-sulfur protein as acceptor"/>
    <property type="evidence" value="ECO:0007669"/>
    <property type="project" value="TreeGrafter"/>
</dbReference>
<keyword evidence="2" id="KW-0479">Metal-binding</keyword>
<evidence type="ECO:0000256" key="2">
    <source>
        <dbReference type="ARBA" id="ARBA00023014"/>
    </source>
</evidence>
<dbReference type="SUPFAM" id="SSF54862">
    <property type="entry name" value="4Fe-4S ferredoxins"/>
    <property type="match status" value="1"/>
</dbReference>
<sequence length="353" mass="39184">MVGTPCQMVAATKMDKLLDEEFPVDIKIGLFCMENFSYSYMKEMLKEYDVDIKDVTECRIEKGFAWFFLTEDRTVKIPLSKAKKCVRKNCTVCMDFTSELSDVSVGSVGSPEGWSTVIIRTEKGLKLIEAAEKDNYIQTKPIADSGLKIMEKLAKEKKSESKEEIKKRERVGRPVLYRREIFGDEYENEVSNCTFQDLKGDVVDIGACVLCGACVYACPEEAVAIKDRKPELVGKCVEGCNACYVACPRTYIPDEILSKEADNKPFGDYIKIVSVKAPMVKGQDGGVATALLTYALSSDMVDNAMIVDKSSIEPWKPEAKITDNIAEVLKASGTKYSACPIFKPLKESKEGGS</sequence>
<evidence type="ECO:0000256" key="1">
    <source>
        <dbReference type="ARBA" id="ARBA00023004"/>
    </source>
</evidence>
<dbReference type="PANTHER" id="PTHR31332:SF0">
    <property type="entry name" value="7-HYDROXYMETHYL CHLOROPHYLL A REDUCTASE, CHLOROPLASTIC"/>
    <property type="match status" value="1"/>
</dbReference>
<dbReference type="InterPro" id="IPR007516">
    <property type="entry name" value="Co_F420_Hydgase/DH_bsu_N"/>
</dbReference>
<dbReference type="EMBL" id="JAPVES010000030">
    <property type="protein sequence ID" value="MCZ3372710.1"/>
    <property type="molecule type" value="Genomic_DNA"/>
</dbReference>
<feature type="domain" description="4Fe-4S ferredoxin-type" evidence="3">
    <location>
        <begin position="199"/>
        <end position="228"/>
    </location>
</feature>
<keyword evidence="6" id="KW-1185">Reference proteome</keyword>
<keyword evidence="2" id="KW-0411">Iron-sulfur</keyword>
<proteinExistence type="predicted"/>
<protein>
    <submittedName>
        <fullName evidence="5">Coenzyme F420 hydrogenase/dehydrogenase, beta subunit C-terminal domain</fullName>
    </submittedName>
</protein>
<dbReference type="GO" id="GO:0046872">
    <property type="term" value="F:metal ion binding"/>
    <property type="evidence" value="ECO:0007669"/>
    <property type="project" value="UniProtKB-KW"/>
</dbReference>
<organism evidence="5">
    <name type="scientific">Methanobacterium veterum</name>
    <dbReference type="NCBI Taxonomy" id="408577"/>
    <lineage>
        <taxon>Archaea</taxon>
        <taxon>Methanobacteriati</taxon>
        <taxon>Methanobacteriota</taxon>
        <taxon>Methanomada group</taxon>
        <taxon>Methanobacteria</taxon>
        <taxon>Methanobacteriales</taxon>
        <taxon>Methanobacteriaceae</taxon>
        <taxon>Methanobacterium</taxon>
    </lineage>
</organism>
<dbReference type="InterPro" id="IPR045220">
    <property type="entry name" value="FRHB/FDHB/HCAR-like"/>
</dbReference>
<dbReference type="AlphaFoldDB" id="A0A9E5A3B3"/>
<dbReference type="InterPro" id="IPR017900">
    <property type="entry name" value="4Fe4S_Fe_S_CS"/>
</dbReference>
<dbReference type="PROSITE" id="PS00198">
    <property type="entry name" value="4FE4S_FER_1"/>
    <property type="match status" value="1"/>
</dbReference>
<accession>A0A9E5A3B3</accession>
<reference evidence="5" key="1">
    <citation type="submission" date="2022-12" db="EMBL/GenBank/DDBJ databases">
        <title>Reclassification of two methanogenic archaea species isolated from the Kolyma lowland permafrost.</title>
        <authorList>
            <person name="Trubitsyn V.E."/>
            <person name="Rivkina E.M."/>
            <person name="Shcherbakova V.A."/>
        </authorList>
    </citation>
    <scope>NUCLEOTIDE SEQUENCE</scope>
    <source>
        <strain evidence="4">M2</strain>
        <strain evidence="5">MK4</strain>
    </source>
</reference>
<dbReference type="Proteomes" id="UP001074446">
    <property type="component" value="Unassembled WGS sequence"/>
</dbReference>